<feature type="domain" description="AB hydrolase-1" evidence="5">
    <location>
        <begin position="119"/>
        <end position="223"/>
    </location>
</feature>
<organism evidence="6 7">
    <name type="scientific">Saccoglossus kowalevskii</name>
    <name type="common">Acorn worm</name>
    <dbReference type="NCBI Taxonomy" id="10224"/>
    <lineage>
        <taxon>Eukaryota</taxon>
        <taxon>Metazoa</taxon>
        <taxon>Hemichordata</taxon>
        <taxon>Enteropneusta</taxon>
        <taxon>Harrimaniidae</taxon>
        <taxon>Saccoglossus</taxon>
    </lineage>
</organism>
<gene>
    <name evidence="7" type="primary">LOC100378046</name>
</gene>
<sequence length="292" mass="32905">MQPIRINLRGTGICVGIAFVFLFLFIKLIFSHSYSSNSSLQSNSSLLVYEQFQSNFTRTERPLHWSEREIEEIPQDLKVGNDYSTIGIRESSLLVEGASEPIYLRESLDESKAESIEGSVLLLHGSEYSSHTWLELGTLHQLAKLGYRAVAIDLPGYVNSKNAALQGDPSTFLANLIERLNLGRPVIISPSMSGDYALPLVMKRPDLVRGFVPVAPTSTSNFTDEQYAENKTPTMIVYGELDTQLGDTSYEHLKHMPDIQLHKIHKANHAAYIDFTDRFHQLLYNFLKNVPK</sequence>
<keyword evidence="4" id="KW-0472">Membrane</keyword>
<dbReference type="InterPro" id="IPR000073">
    <property type="entry name" value="AB_hydrolase_1"/>
</dbReference>
<keyword evidence="4" id="KW-0812">Transmembrane</keyword>
<dbReference type="GeneID" id="100378046"/>
<reference evidence="7" key="1">
    <citation type="submission" date="2025-08" db="UniProtKB">
        <authorList>
            <consortium name="RefSeq"/>
        </authorList>
    </citation>
    <scope>IDENTIFICATION</scope>
    <source>
        <tissue evidence="7">Testes</tissue>
    </source>
</reference>
<evidence type="ECO:0000259" key="5">
    <source>
        <dbReference type="Pfam" id="PF00561"/>
    </source>
</evidence>
<dbReference type="RefSeq" id="XP_002741875.1">
    <property type="nucleotide sequence ID" value="XM_002741829.2"/>
</dbReference>
<dbReference type="PANTHER" id="PTHR46197:SF3">
    <property type="entry name" value="AB HYDROLASE-1 DOMAIN-CONTAINING PROTEIN"/>
    <property type="match status" value="1"/>
</dbReference>
<dbReference type="Proteomes" id="UP000694865">
    <property type="component" value="Unplaced"/>
</dbReference>
<evidence type="ECO:0000256" key="2">
    <source>
        <dbReference type="ARBA" id="ARBA00022490"/>
    </source>
</evidence>
<comment type="subcellular location">
    <subcellularLocation>
        <location evidence="1">Cytoplasm</location>
    </subcellularLocation>
</comment>
<dbReference type="InterPro" id="IPR029058">
    <property type="entry name" value="AB_hydrolase_fold"/>
</dbReference>
<dbReference type="SUPFAM" id="SSF53474">
    <property type="entry name" value="alpha/beta-Hydrolases"/>
    <property type="match status" value="1"/>
</dbReference>
<evidence type="ECO:0000313" key="6">
    <source>
        <dbReference type="Proteomes" id="UP000694865"/>
    </source>
</evidence>
<evidence type="ECO:0000256" key="1">
    <source>
        <dbReference type="ARBA" id="ARBA00004496"/>
    </source>
</evidence>
<proteinExistence type="inferred from homology"/>
<dbReference type="Gene3D" id="3.40.50.1820">
    <property type="entry name" value="alpha/beta hydrolase"/>
    <property type="match status" value="1"/>
</dbReference>
<evidence type="ECO:0000256" key="3">
    <source>
        <dbReference type="ARBA" id="ARBA00037942"/>
    </source>
</evidence>
<protein>
    <submittedName>
        <fullName evidence="7">Alpha/beta hydrolase domain-containing protein 14A-like</fullName>
    </submittedName>
</protein>
<dbReference type="PANTHER" id="PTHR46197">
    <property type="entry name" value="PROTEIN ABHD14B-LIKE"/>
    <property type="match status" value="1"/>
</dbReference>
<keyword evidence="6" id="KW-1185">Reference proteome</keyword>
<keyword evidence="2" id="KW-0963">Cytoplasm</keyword>
<evidence type="ECO:0000256" key="4">
    <source>
        <dbReference type="SAM" id="Phobius"/>
    </source>
</evidence>
<keyword evidence="4" id="KW-1133">Transmembrane helix</keyword>
<feature type="transmembrane region" description="Helical" evidence="4">
    <location>
        <begin position="12"/>
        <end position="30"/>
    </location>
</feature>
<comment type="similarity">
    <text evidence="3">Belongs to the AB hydrolase superfamily. ABHD14 family.</text>
</comment>
<name>A0ABM0H149_SACKO</name>
<accession>A0ABM0H149</accession>
<dbReference type="Pfam" id="PF00561">
    <property type="entry name" value="Abhydrolase_1"/>
    <property type="match status" value="1"/>
</dbReference>
<evidence type="ECO:0000313" key="7">
    <source>
        <dbReference type="RefSeq" id="XP_002741875.1"/>
    </source>
</evidence>